<comment type="subcellular location">
    <subcellularLocation>
        <location evidence="1">Cell outer membrane</location>
    </subcellularLocation>
</comment>
<dbReference type="GO" id="GO:0009306">
    <property type="term" value="P:protein secretion"/>
    <property type="evidence" value="ECO:0007669"/>
    <property type="project" value="TreeGrafter"/>
</dbReference>
<evidence type="ECO:0000256" key="3">
    <source>
        <dbReference type="ARBA" id="ARBA00015419"/>
    </source>
</evidence>
<proteinExistence type="inferred from homology"/>
<dbReference type="PANTHER" id="PTHR12815:SF47">
    <property type="entry name" value="TRANSLOCATION AND ASSEMBLY MODULE SUBUNIT TAMA"/>
    <property type="match status" value="1"/>
</dbReference>
<dbReference type="InterPro" id="IPR000184">
    <property type="entry name" value="Bac_surfAg_D15"/>
</dbReference>
<evidence type="ECO:0000256" key="2">
    <source>
        <dbReference type="ARBA" id="ARBA00010248"/>
    </source>
</evidence>
<name>A0A1Y1SJV2_9GAMM</name>
<dbReference type="AlphaFoldDB" id="A0A1Y1SJV2"/>
<evidence type="ECO:0000256" key="1">
    <source>
        <dbReference type="ARBA" id="ARBA00004442"/>
    </source>
</evidence>
<dbReference type="STRING" id="1317117.ATO7_06760"/>
<keyword evidence="4" id="KW-1134">Transmembrane beta strand</keyword>
<feature type="chain" id="PRO_5012824418" description="Translocation and assembly module subunit TamA" evidence="11">
    <location>
        <begin position="27"/>
        <end position="574"/>
    </location>
</feature>
<keyword evidence="8" id="KW-0998">Cell outer membrane</keyword>
<feature type="domain" description="Bacterial surface antigen (D15)" evidence="12">
    <location>
        <begin position="323"/>
        <end position="571"/>
    </location>
</feature>
<keyword evidence="7" id="KW-0472">Membrane</keyword>
<dbReference type="PANTHER" id="PTHR12815">
    <property type="entry name" value="SORTING AND ASSEMBLY MACHINERY SAMM50 PROTEIN FAMILY MEMBER"/>
    <property type="match status" value="1"/>
</dbReference>
<dbReference type="InterPro" id="IPR039910">
    <property type="entry name" value="D15-like"/>
</dbReference>
<feature type="signal peptide" evidence="11">
    <location>
        <begin position="1"/>
        <end position="26"/>
    </location>
</feature>
<evidence type="ECO:0000256" key="4">
    <source>
        <dbReference type="ARBA" id="ARBA00022452"/>
    </source>
</evidence>
<comment type="similarity">
    <text evidence="2">Belongs to the TamA family.</text>
</comment>
<evidence type="ECO:0000313" key="16">
    <source>
        <dbReference type="Proteomes" id="UP000192342"/>
    </source>
</evidence>
<evidence type="ECO:0000259" key="13">
    <source>
        <dbReference type="Pfam" id="PF07244"/>
    </source>
</evidence>
<feature type="domain" description="POTRA" evidence="13">
    <location>
        <begin position="191"/>
        <end position="257"/>
    </location>
</feature>
<gene>
    <name evidence="15" type="ORF">ATO7_06760</name>
</gene>
<dbReference type="InterPro" id="IPR010827">
    <property type="entry name" value="BamA/TamA_POTRA"/>
</dbReference>
<accession>A0A1Y1SJV2</accession>
<sequence length="574" mass="64417">MLWSAPKRWRCSSALLLAMALNTAQANVQIEGLDKAQRDNVVAWLSLSRLPEDAARSVVFRRFRQADKEIHSALQALGYYSPQINRKLDFGEGQWQARFDIDAGPRTQVRSTTIRFVGPGADALQARYGQDGLTDLPLHHDKYRALKDRLLNVAVNRGYIDAEISRAELRIHPEEAAADIELEINTGPQFRFGQIQIEQDILSDAFLRRYVKIESGDVFDADRLLELQLRLSDLDYFQTLDVSTGRPDEEQAVIDIDIQTTPRKPQRYQLGLGFGTDTGPRASLATEFRHLNKRGHRLRSDLRVAEKQQDWSARYLIPTGNEVGTNWSLKVGYTAEEFGDAKSEAWQWQLALTEVSGPRLWQYYTGYEIESFRVGEDPRSETKLLMPGTSLTLRRTDSDLNPRRGYKVFADVHGAHSSVVSSDSFLQMLVQSRLILPLGSKSRLLLRGQAGYSIVGEISELPLSQRFFAGGDQSVRGYSYQSLGPTNDEGEVIGGQYLSVASIELDRLVFRNYGLALFFDYGGASDQPGESLYRGVGAGLRWRTAIGMVRADFAHPLDGNERGIRLHIGIGAEL</sequence>
<keyword evidence="16" id="KW-1185">Reference proteome</keyword>
<keyword evidence="6 11" id="KW-0732">Signal</keyword>
<evidence type="ECO:0000256" key="5">
    <source>
        <dbReference type="ARBA" id="ARBA00022692"/>
    </source>
</evidence>
<keyword evidence="5" id="KW-0812">Transmembrane</keyword>
<dbReference type="Gene3D" id="2.40.160.50">
    <property type="entry name" value="membrane protein fhac: a member of the omp85/tpsb transporter family"/>
    <property type="match status" value="1"/>
</dbReference>
<evidence type="ECO:0000256" key="11">
    <source>
        <dbReference type="SAM" id="SignalP"/>
    </source>
</evidence>
<dbReference type="Pfam" id="PF17243">
    <property type="entry name" value="POTRA_TamA_1"/>
    <property type="match status" value="1"/>
</dbReference>
<dbReference type="GO" id="GO:0009279">
    <property type="term" value="C:cell outer membrane"/>
    <property type="evidence" value="ECO:0007669"/>
    <property type="project" value="UniProtKB-SubCell"/>
</dbReference>
<evidence type="ECO:0000256" key="6">
    <source>
        <dbReference type="ARBA" id="ARBA00022729"/>
    </source>
</evidence>
<dbReference type="Gene3D" id="3.10.20.310">
    <property type="entry name" value="membrane protein fhac"/>
    <property type="match status" value="3"/>
</dbReference>
<evidence type="ECO:0000256" key="9">
    <source>
        <dbReference type="ARBA" id="ARBA00033063"/>
    </source>
</evidence>
<dbReference type="OrthoDB" id="9769707at2"/>
<evidence type="ECO:0000313" key="15">
    <source>
        <dbReference type="EMBL" id="ORE89561.1"/>
    </source>
</evidence>
<comment type="subunit">
    <text evidence="10">Interacts with TamB to form the translocation and assembly module (TAM).</text>
</comment>
<reference evidence="15 16" key="1">
    <citation type="submission" date="2013-04" db="EMBL/GenBank/DDBJ databases">
        <title>Oceanococcus atlanticus 22II-S10r2 Genome Sequencing.</title>
        <authorList>
            <person name="Lai Q."/>
            <person name="Li G."/>
            <person name="Shao Z."/>
        </authorList>
    </citation>
    <scope>NUCLEOTIDE SEQUENCE [LARGE SCALE GENOMIC DNA]</scope>
    <source>
        <strain evidence="15 16">22II-S10r2</strain>
    </source>
</reference>
<comment type="caution">
    <text evidence="15">The sequence shown here is derived from an EMBL/GenBank/DDBJ whole genome shotgun (WGS) entry which is preliminary data.</text>
</comment>
<evidence type="ECO:0000256" key="10">
    <source>
        <dbReference type="ARBA" id="ARBA00093548"/>
    </source>
</evidence>
<evidence type="ECO:0000259" key="14">
    <source>
        <dbReference type="Pfam" id="PF17243"/>
    </source>
</evidence>
<evidence type="ECO:0000256" key="7">
    <source>
        <dbReference type="ARBA" id="ARBA00023136"/>
    </source>
</evidence>
<dbReference type="Proteomes" id="UP000192342">
    <property type="component" value="Unassembled WGS sequence"/>
</dbReference>
<organism evidence="15 16">
    <name type="scientific">Oceanococcus atlanticus</name>
    <dbReference type="NCBI Taxonomy" id="1317117"/>
    <lineage>
        <taxon>Bacteria</taxon>
        <taxon>Pseudomonadati</taxon>
        <taxon>Pseudomonadota</taxon>
        <taxon>Gammaproteobacteria</taxon>
        <taxon>Chromatiales</taxon>
        <taxon>Oceanococcaceae</taxon>
        <taxon>Oceanococcus</taxon>
    </lineage>
</organism>
<evidence type="ECO:0000256" key="8">
    <source>
        <dbReference type="ARBA" id="ARBA00023237"/>
    </source>
</evidence>
<dbReference type="Pfam" id="PF01103">
    <property type="entry name" value="Omp85"/>
    <property type="match status" value="1"/>
</dbReference>
<feature type="domain" description="TamA POTRA" evidence="14">
    <location>
        <begin position="28"/>
        <end position="102"/>
    </location>
</feature>
<dbReference type="EMBL" id="AQQV01000001">
    <property type="protein sequence ID" value="ORE89561.1"/>
    <property type="molecule type" value="Genomic_DNA"/>
</dbReference>
<dbReference type="GO" id="GO:0097347">
    <property type="term" value="C:TAM protein secretion complex"/>
    <property type="evidence" value="ECO:0007669"/>
    <property type="project" value="TreeGrafter"/>
</dbReference>
<protein>
    <recommendedName>
        <fullName evidence="3">Translocation and assembly module subunit TamA</fullName>
    </recommendedName>
    <alternativeName>
        <fullName evidence="9">Autotransporter assembly factor TamA</fullName>
    </alternativeName>
</protein>
<dbReference type="Pfam" id="PF07244">
    <property type="entry name" value="POTRA"/>
    <property type="match status" value="1"/>
</dbReference>
<dbReference type="InterPro" id="IPR035243">
    <property type="entry name" value="TamA_POTRA_Dom_1"/>
</dbReference>
<dbReference type="RefSeq" id="WP_083560778.1">
    <property type="nucleotide sequence ID" value="NZ_AQQV01000001.1"/>
</dbReference>
<evidence type="ECO:0000259" key="12">
    <source>
        <dbReference type="Pfam" id="PF01103"/>
    </source>
</evidence>